<evidence type="ECO:0000313" key="12">
    <source>
        <dbReference type="Proteomes" id="UP001162483"/>
    </source>
</evidence>
<keyword evidence="9" id="KW-0539">Nucleus</keyword>
<keyword evidence="12" id="KW-1185">Reference proteome</keyword>
<accession>A0ABN9GR78</accession>
<evidence type="ECO:0000256" key="3">
    <source>
        <dbReference type="ARBA" id="ARBA00014253"/>
    </source>
</evidence>
<keyword evidence="6" id="KW-0175">Coiled coil</keyword>
<feature type="transmembrane region" description="Helical" evidence="10">
    <location>
        <begin position="59"/>
        <end position="78"/>
    </location>
</feature>
<reference evidence="11" key="1">
    <citation type="submission" date="2023-05" db="EMBL/GenBank/DDBJ databases">
        <authorList>
            <person name="Stuckert A."/>
        </authorList>
    </citation>
    <scope>NUCLEOTIDE SEQUENCE</scope>
</reference>
<sequence>GSVLHISLSQYLKQSAAGGRRSLRWILPRVAFPEPGGMEREAGVWALLQRAPVDWTEPFVIGLLVFHVLCFVMTIISFKFYKFQIVHFLIMVALVSSAEYINEYAALNWIKYSKQQYFDSSGMFISLAFSAPLLFNTIIIVVHWVYKTLTVMTELKTLQKKKKSAKEKMKEN</sequence>
<organism evidence="11 12">
    <name type="scientific">Staurois parvus</name>
    <dbReference type="NCBI Taxonomy" id="386267"/>
    <lineage>
        <taxon>Eukaryota</taxon>
        <taxon>Metazoa</taxon>
        <taxon>Chordata</taxon>
        <taxon>Craniata</taxon>
        <taxon>Vertebrata</taxon>
        <taxon>Euteleostomi</taxon>
        <taxon>Amphibia</taxon>
        <taxon>Batrachia</taxon>
        <taxon>Anura</taxon>
        <taxon>Neobatrachia</taxon>
        <taxon>Ranoidea</taxon>
        <taxon>Ranidae</taxon>
        <taxon>Staurois</taxon>
    </lineage>
</organism>
<evidence type="ECO:0000256" key="9">
    <source>
        <dbReference type="ARBA" id="ARBA00023242"/>
    </source>
</evidence>
<feature type="transmembrane region" description="Helical" evidence="10">
    <location>
        <begin position="85"/>
        <end position="102"/>
    </location>
</feature>
<evidence type="ECO:0000256" key="10">
    <source>
        <dbReference type="SAM" id="Phobius"/>
    </source>
</evidence>
<name>A0ABN9GR78_9NEOB</name>
<keyword evidence="4 10" id="KW-0812">Transmembrane</keyword>
<keyword evidence="8 10" id="KW-0472">Membrane</keyword>
<dbReference type="Pfam" id="PF14770">
    <property type="entry name" value="TMEM18"/>
    <property type="match status" value="1"/>
</dbReference>
<gene>
    <name evidence="11" type="ORF">SPARVUS_LOCUS14626001</name>
</gene>
<comment type="similarity">
    <text evidence="2">Belongs to the TMEM18 family.</text>
</comment>
<protein>
    <recommendedName>
        <fullName evidence="3">Transmembrane protein 18</fullName>
    </recommendedName>
</protein>
<evidence type="ECO:0000256" key="7">
    <source>
        <dbReference type="ARBA" id="ARBA00023125"/>
    </source>
</evidence>
<evidence type="ECO:0000256" key="6">
    <source>
        <dbReference type="ARBA" id="ARBA00023054"/>
    </source>
</evidence>
<comment type="subcellular location">
    <subcellularLocation>
        <location evidence="1">Nucleus membrane</location>
        <topology evidence="1">Multi-pass membrane protein</topology>
    </subcellularLocation>
</comment>
<dbReference type="PANTHER" id="PTHR22593:SF2">
    <property type="entry name" value="TRANSMEMBRANE PROTEIN 18"/>
    <property type="match status" value="1"/>
</dbReference>
<evidence type="ECO:0000256" key="4">
    <source>
        <dbReference type="ARBA" id="ARBA00022692"/>
    </source>
</evidence>
<dbReference type="EMBL" id="CATNWA010019208">
    <property type="protein sequence ID" value="CAI9611950.1"/>
    <property type="molecule type" value="Genomic_DNA"/>
</dbReference>
<feature type="non-terminal residue" evidence="11">
    <location>
        <position position="1"/>
    </location>
</feature>
<proteinExistence type="inferred from homology"/>
<evidence type="ECO:0000313" key="11">
    <source>
        <dbReference type="EMBL" id="CAI9611950.1"/>
    </source>
</evidence>
<evidence type="ECO:0000256" key="8">
    <source>
        <dbReference type="ARBA" id="ARBA00023136"/>
    </source>
</evidence>
<dbReference type="Proteomes" id="UP001162483">
    <property type="component" value="Unassembled WGS sequence"/>
</dbReference>
<evidence type="ECO:0000256" key="2">
    <source>
        <dbReference type="ARBA" id="ARBA00009971"/>
    </source>
</evidence>
<dbReference type="InterPro" id="IPR026721">
    <property type="entry name" value="TMEM18"/>
</dbReference>
<keyword evidence="7" id="KW-0238">DNA-binding</keyword>
<keyword evidence="5 10" id="KW-1133">Transmembrane helix</keyword>
<dbReference type="PANTHER" id="PTHR22593">
    <property type="entry name" value="TRANSMEMBRANE PROTEIN 18"/>
    <property type="match status" value="1"/>
</dbReference>
<comment type="caution">
    <text evidence="11">The sequence shown here is derived from an EMBL/GenBank/DDBJ whole genome shotgun (WGS) entry which is preliminary data.</text>
</comment>
<feature type="transmembrane region" description="Helical" evidence="10">
    <location>
        <begin position="122"/>
        <end position="146"/>
    </location>
</feature>
<evidence type="ECO:0000256" key="1">
    <source>
        <dbReference type="ARBA" id="ARBA00004232"/>
    </source>
</evidence>
<evidence type="ECO:0000256" key="5">
    <source>
        <dbReference type="ARBA" id="ARBA00022989"/>
    </source>
</evidence>